<dbReference type="PANTHER" id="PTHR23245">
    <property type="entry name" value="TRNA METHYLTRANSFERASE"/>
    <property type="match status" value="1"/>
</dbReference>
<dbReference type="Gene3D" id="3.40.50.150">
    <property type="entry name" value="Vaccinia Virus protein VP39"/>
    <property type="match status" value="1"/>
</dbReference>
<evidence type="ECO:0000313" key="5">
    <source>
        <dbReference type="Proteomes" id="UP000481861"/>
    </source>
</evidence>
<evidence type="ECO:0000259" key="3">
    <source>
        <dbReference type="PROSITE" id="PS51684"/>
    </source>
</evidence>
<dbReference type="OrthoDB" id="2387925at2759"/>
<gene>
    <name evidence="4" type="ORF">BDV95DRAFT_343851</name>
</gene>
<dbReference type="InterPro" id="IPR030382">
    <property type="entry name" value="MeTrfase_TRM5/TYW2"/>
</dbReference>
<dbReference type="AlphaFoldDB" id="A0A7C8IC61"/>
<dbReference type="PANTHER" id="PTHR23245:SF25">
    <property type="entry name" value="TRNA WYBUTOSINE-SYNTHESIZING PROTEIN 2 HOMOLOG"/>
    <property type="match status" value="1"/>
</dbReference>
<sequence length="525" mass="57894">MSESSIAVLVPRAHVKQVKLALEDRGVLDRTVKIAAERKPNLHSTSEASIPRMLVPTTLLGLNSSSFFKEKLLSDIGLAHLSEDISIVTHVLDLNGSSSCRRNPLLRALSKALRELSEPLLASIDLSCELLVSAFPESYSVYKPLLLLPPNTFESSPWEKLLLSHATGSPVLQRIWPIVAGAVGATHVAVNAGIPLQTAPSESHQTISEAATEAGENILRRPVDLTPIYGDFGPSPTLERISNPTTADISSAFWVSHTQNGIHQVWAPLYTMFSRGNIREKTRMLTLPSVLNSITEGKDNGTAGSPHQNPPEPGCTAVDLYAGIGYFAFSYKKAGVSKVLCWELNPWSIEGLRRGAQRNGWTSQIFTNMPREVEEWDLLKKNIQDVDFLVFQESNEKAMAAISQFAWGTDAPPIRHVNCGFLPSSRNSWKTAIRAMDVHLGGWIHAHENVGATELETRKGDVESEMQAHLDLWDAERGSDGIYRRRVGVEHVEKVKTYAPGVLHVVFDVWVDGSKDVENVLERNR</sequence>
<keyword evidence="4" id="KW-0808">Transferase</keyword>
<dbReference type="Proteomes" id="UP000481861">
    <property type="component" value="Unassembled WGS sequence"/>
</dbReference>
<dbReference type="SUPFAM" id="SSF53335">
    <property type="entry name" value="S-adenosyl-L-methionine-dependent methyltransferases"/>
    <property type="match status" value="1"/>
</dbReference>
<reference evidence="4 5" key="1">
    <citation type="submission" date="2020-01" db="EMBL/GenBank/DDBJ databases">
        <authorList>
            <consortium name="DOE Joint Genome Institute"/>
            <person name="Haridas S."/>
            <person name="Albert R."/>
            <person name="Binder M."/>
            <person name="Bloem J."/>
            <person name="Labutti K."/>
            <person name="Salamov A."/>
            <person name="Andreopoulos B."/>
            <person name="Baker S.E."/>
            <person name="Barry K."/>
            <person name="Bills G."/>
            <person name="Bluhm B.H."/>
            <person name="Cannon C."/>
            <person name="Castanera R."/>
            <person name="Culley D.E."/>
            <person name="Daum C."/>
            <person name="Ezra D."/>
            <person name="Gonzalez J.B."/>
            <person name="Henrissat B."/>
            <person name="Kuo A."/>
            <person name="Liang C."/>
            <person name="Lipzen A."/>
            <person name="Lutzoni F."/>
            <person name="Magnuson J."/>
            <person name="Mondo S."/>
            <person name="Nolan M."/>
            <person name="Ohm R."/>
            <person name="Pangilinan J."/>
            <person name="Park H.-J.H."/>
            <person name="Ramirez L."/>
            <person name="Alfaro M."/>
            <person name="Sun H."/>
            <person name="Tritt A."/>
            <person name="Yoshinaga Y."/>
            <person name="Zwiers L.-H.L."/>
            <person name="Turgeon B.G."/>
            <person name="Goodwin S.B."/>
            <person name="Spatafora J.W."/>
            <person name="Crous P.W."/>
            <person name="Grigoriev I.V."/>
        </authorList>
    </citation>
    <scope>NUCLEOTIDE SEQUENCE [LARGE SCALE GENOMIC DNA]</scope>
    <source>
        <strain evidence="4 5">CBS 611.86</strain>
    </source>
</reference>
<dbReference type="EMBL" id="JAADJZ010000007">
    <property type="protein sequence ID" value="KAF2873451.1"/>
    <property type="molecule type" value="Genomic_DNA"/>
</dbReference>
<proteinExistence type="predicted"/>
<dbReference type="EC" id="2.5.1.114" evidence="1"/>
<dbReference type="InterPro" id="IPR029063">
    <property type="entry name" value="SAM-dependent_MTases_sf"/>
</dbReference>
<organism evidence="4 5">
    <name type="scientific">Massariosphaeria phaeospora</name>
    <dbReference type="NCBI Taxonomy" id="100035"/>
    <lineage>
        <taxon>Eukaryota</taxon>
        <taxon>Fungi</taxon>
        <taxon>Dikarya</taxon>
        <taxon>Ascomycota</taxon>
        <taxon>Pezizomycotina</taxon>
        <taxon>Dothideomycetes</taxon>
        <taxon>Pleosporomycetidae</taxon>
        <taxon>Pleosporales</taxon>
        <taxon>Pleosporales incertae sedis</taxon>
        <taxon>Massariosphaeria</taxon>
    </lineage>
</organism>
<comment type="catalytic activity">
    <reaction evidence="2">
        <text>4-demethylwyosine(37) in tRNA(Phe) + S-adenosyl-L-methionine = 4-demethyl-7-[(3S)-3-amino-3-carboxypropyl]wyosine(37) in tRNA(Phe) + S-methyl-5'-thioadenosine + H(+)</text>
        <dbReference type="Rhea" id="RHEA:36355"/>
        <dbReference type="Rhea" id="RHEA-COMP:10164"/>
        <dbReference type="Rhea" id="RHEA-COMP:10378"/>
        <dbReference type="ChEBI" id="CHEBI:15378"/>
        <dbReference type="ChEBI" id="CHEBI:17509"/>
        <dbReference type="ChEBI" id="CHEBI:59789"/>
        <dbReference type="ChEBI" id="CHEBI:64315"/>
        <dbReference type="ChEBI" id="CHEBI:73550"/>
        <dbReference type="EC" id="2.5.1.114"/>
    </reaction>
</comment>
<keyword evidence="4" id="KW-0489">Methyltransferase</keyword>
<dbReference type="PROSITE" id="PS51684">
    <property type="entry name" value="SAM_MT_TRM5_TYW2"/>
    <property type="match status" value="1"/>
</dbReference>
<protein>
    <recommendedName>
        <fullName evidence="1">tRNA(Phe) (4-demethylwyosine(37)-C(7)) aminocarboxypropyltransferase</fullName>
        <ecNumber evidence="1">2.5.1.114</ecNumber>
    </recommendedName>
</protein>
<comment type="caution">
    <text evidence="4">The sequence shown here is derived from an EMBL/GenBank/DDBJ whole genome shotgun (WGS) entry which is preliminary data.</text>
</comment>
<evidence type="ECO:0000313" key="4">
    <source>
        <dbReference type="EMBL" id="KAF2873451.1"/>
    </source>
</evidence>
<dbReference type="GO" id="GO:0031591">
    <property type="term" value="P:wybutosine biosynthetic process"/>
    <property type="evidence" value="ECO:0007669"/>
    <property type="project" value="TreeGrafter"/>
</dbReference>
<dbReference type="GO" id="GO:0005737">
    <property type="term" value="C:cytoplasm"/>
    <property type="evidence" value="ECO:0007669"/>
    <property type="project" value="TreeGrafter"/>
</dbReference>
<name>A0A7C8IC61_9PLEO</name>
<feature type="domain" description="SAM-dependent methyltransferase TRM5/TYW2-type" evidence="3">
    <location>
        <begin position="196"/>
        <end position="513"/>
    </location>
</feature>
<evidence type="ECO:0000256" key="2">
    <source>
        <dbReference type="ARBA" id="ARBA00049400"/>
    </source>
</evidence>
<keyword evidence="5" id="KW-1185">Reference proteome</keyword>
<dbReference type="GO" id="GO:0008175">
    <property type="term" value="F:tRNA methyltransferase activity"/>
    <property type="evidence" value="ECO:0007669"/>
    <property type="project" value="TreeGrafter"/>
</dbReference>
<dbReference type="GO" id="GO:0102522">
    <property type="term" value="F:tRNA 4-demethylwyosine alpha-amino-alpha-carboxypropyltransferase activity"/>
    <property type="evidence" value="ECO:0007669"/>
    <property type="project" value="UniProtKB-EC"/>
</dbReference>
<accession>A0A7C8IC61</accession>
<dbReference type="GO" id="GO:0030488">
    <property type="term" value="P:tRNA methylation"/>
    <property type="evidence" value="ECO:0007669"/>
    <property type="project" value="TreeGrafter"/>
</dbReference>
<evidence type="ECO:0000256" key="1">
    <source>
        <dbReference type="ARBA" id="ARBA00012265"/>
    </source>
</evidence>